<accession>A0A3S9HG45</accession>
<dbReference type="RefSeq" id="WP_126126483.1">
    <property type="nucleotide sequence ID" value="NZ_CP034464.1"/>
</dbReference>
<dbReference type="EMBL" id="CP034464">
    <property type="protein sequence ID" value="AZP11084.1"/>
    <property type="molecule type" value="Genomic_DNA"/>
</dbReference>
<dbReference type="OrthoDB" id="7576088at2"/>
<reference evidence="1 2" key="1">
    <citation type="journal article" date="2011" name="Int. J. Syst. Evol. Microbiol.">
        <title>Description of Undibacterium oligocarboniphilum sp. nov., isolated from purified water, and Undibacterium pigrum strain CCUG 49012 as the type strain of Undibacterium parvum sp. nov., and emended descriptions of the genus Undibacterium and the species Undibacterium pigrum.</title>
        <authorList>
            <person name="Eder W."/>
            <person name="Wanner G."/>
            <person name="Ludwig W."/>
            <person name="Busse H.J."/>
            <person name="Ziemke-Kageler F."/>
            <person name="Lang E."/>
        </authorList>
    </citation>
    <scope>NUCLEOTIDE SEQUENCE [LARGE SCALE GENOMIC DNA]</scope>
    <source>
        <strain evidence="1 2">DSM 23061</strain>
    </source>
</reference>
<dbReference type="KEGG" id="upv:EJN92_03085"/>
<protein>
    <submittedName>
        <fullName evidence="1">Uncharacterized protein</fullName>
    </submittedName>
</protein>
<evidence type="ECO:0000313" key="2">
    <source>
        <dbReference type="Proteomes" id="UP000275663"/>
    </source>
</evidence>
<sequence length="101" mass="11661">MTYAQIDPIIDAWVAKHNFSLFTHTEGVVDSDFRAVYLSSKHGECCQIWIDKPESGMLSLHAVDIETRQNEEMRRDWSVPISELGGALDEAVTYVRKWFDR</sequence>
<gene>
    <name evidence="1" type="ORF">EJN92_03085</name>
</gene>
<organism evidence="1 2">
    <name type="scientific">Undibacterium parvum</name>
    <dbReference type="NCBI Taxonomy" id="401471"/>
    <lineage>
        <taxon>Bacteria</taxon>
        <taxon>Pseudomonadati</taxon>
        <taxon>Pseudomonadota</taxon>
        <taxon>Betaproteobacteria</taxon>
        <taxon>Burkholderiales</taxon>
        <taxon>Oxalobacteraceae</taxon>
        <taxon>Undibacterium</taxon>
    </lineage>
</organism>
<name>A0A3S9HG45_9BURK</name>
<evidence type="ECO:0000313" key="1">
    <source>
        <dbReference type="EMBL" id="AZP11084.1"/>
    </source>
</evidence>
<dbReference type="AlphaFoldDB" id="A0A3S9HG45"/>
<dbReference type="Proteomes" id="UP000275663">
    <property type="component" value="Chromosome"/>
</dbReference>
<keyword evidence="2" id="KW-1185">Reference proteome</keyword>
<proteinExistence type="predicted"/>